<organism evidence="10 11">
    <name type="scientific">Armadillidium nasatum</name>
    <dbReference type="NCBI Taxonomy" id="96803"/>
    <lineage>
        <taxon>Eukaryota</taxon>
        <taxon>Metazoa</taxon>
        <taxon>Ecdysozoa</taxon>
        <taxon>Arthropoda</taxon>
        <taxon>Crustacea</taxon>
        <taxon>Multicrustacea</taxon>
        <taxon>Malacostraca</taxon>
        <taxon>Eumalacostraca</taxon>
        <taxon>Peracarida</taxon>
        <taxon>Isopoda</taxon>
        <taxon>Oniscidea</taxon>
        <taxon>Crinocheta</taxon>
        <taxon>Armadillidiidae</taxon>
        <taxon>Armadillidium</taxon>
    </lineage>
</organism>
<feature type="region of interest" description="Disordered" evidence="8">
    <location>
        <begin position="1"/>
        <end position="20"/>
    </location>
</feature>
<sequence length="675" mass="76635">MVNKNRKFDEEKQNKNRKSLNKDINIRAQAPIPIPKEKETNKFPNFKVLLACAVCCGLIHSYHVSTLFENDTHFSHLSTLEREMIFRTEMVVLGGSYRVFTNVLAYFDVSLPLVCWKVSRGDSLPPVLSCEGIGEPVYWYLFGVWICAGFTAALLFLSGAQLSRSLAGGFITVICFFFNHGEATRVQWTPPLRESFAFPFSLALNMIITFSLRKPKVSWVQPLLFGNIALNYLLCWQFSQFTLAANIGILYILYSLGVSSPLPMLLTLLGALYALVNALIVQFANSMLLTSTLAGVLVGVFLLYVFIEPLIQVLPRPTNVGVQVAFLFISSLASKMELSRILSIEDDAHIVNLFKSKFTNYSDFHTKLYTCSKEFDILPKETVNKLTETLLLPCVMAVLIAVSLRILIQIKANLVKRMEEREKDQTYKTSIWNDVDAGILFNVVLLIFYAILAILVMRLKLFFTPQLCVISSLLTSRSLWSIFKRKDIHYAVLALLVSSMCIRGFRNIVEQRGIVGEYNDPNLEELLEWINSETGKEESFAGPMATMANVLLSTRRPVVNHPHYESAALRQRTKQVYSVFSRKSSQEVYEIMLSLKVNYLVIEESWCFRRSKPGCGIIDLWDSEEPQKKNLPALCPKLFHHKASPFHRIFSNEGYVVLQVPSKYVEIPAPRVRSS</sequence>
<feature type="transmembrane region" description="Helical" evidence="9">
    <location>
        <begin position="390"/>
        <end position="408"/>
    </location>
</feature>
<dbReference type="EMBL" id="SEYY01000435">
    <property type="protein sequence ID" value="KAB7507250.1"/>
    <property type="molecule type" value="Genomic_DNA"/>
</dbReference>
<feature type="transmembrane region" description="Helical" evidence="9">
    <location>
        <begin position="195"/>
        <end position="212"/>
    </location>
</feature>
<evidence type="ECO:0000256" key="6">
    <source>
        <dbReference type="ARBA" id="ARBA00022989"/>
    </source>
</evidence>
<dbReference type="GO" id="GO:0000030">
    <property type="term" value="F:mannosyltransferase activity"/>
    <property type="evidence" value="ECO:0007669"/>
    <property type="project" value="TreeGrafter"/>
</dbReference>
<accession>A0A5N5TM50</accession>
<comment type="similarity">
    <text evidence="2">Belongs to the dpy-19 family.</text>
</comment>
<keyword evidence="6 9" id="KW-1133">Transmembrane helix</keyword>
<dbReference type="InterPro" id="IPR018732">
    <property type="entry name" value="Dpy-19/Dpy-19-like"/>
</dbReference>
<proteinExistence type="inferred from homology"/>
<feature type="transmembrane region" description="Helical" evidence="9">
    <location>
        <begin position="165"/>
        <end position="183"/>
    </location>
</feature>
<dbReference type="PANTHER" id="PTHR31488">
    <property type="entry name" value="DPY-19-LIKE 1, LIKE (H. SAPIENS)"/>
    <property type="match status" value="1"/>
</dbReference>
<dbReference type="PANTHER" id="PTHR31488:SF1">
    <property type="entry name" value="C-MANNOSYLTRANSFERASE DPY19L1"/>
    <property type="match status" value="1"/>
</dbReference>
<keyword evidence="4 10" id="KW-0808">Transferase</keyword>
<dbReference type="Pfam" id="PF10034">
    <property type="entry name" value="Dpy19"/>
    <property type="match status" value="2"/>
</dbReference>
<comment type="caution">
    <text evidence="10">The sequence shown here is derived from an EMBL/GenBank/DDBJ whole genome shotgun (WGS) entry which is preliminary data.</text>
</comment>
<comment type="subcellular location">
    <subcellularLocation>
        <location evidence="1">Membrane</location>
        <topology evidence="1">Multi-pass membrane protein</topology>
    </subcellularLocation>
</comment>
<reference evidence="10 11" key="1">
    <citation type="journal article" date="2019" name="PLoS Biol.">
        <title>Sex chromosomes control vertical transmission of feminizing Wolbachia symbionts in an isopod.</title>
        <authorList>
            <person name="Becking T."/>
            <person name="Chebbi M.A."/>
            <person name="Giraud I."/>
            <person name="Moumen B."/>
            <person name="Laverre T."/>
            <person name="Caubet Y."/>
            <person name="Peccoud J."/>
            <person name="Gilbert C."/>
            <person name="Cordaux R."/>
        </authorList>
    </citation>
    <scope>NUCLEOTIDE SEQUENCE [LARGE SCALE GENOMIC DNA]</scope>
    <source>
        <strain evidence="10">ANa2</strain>
        <tissue evidence="10">Whole body excluding digestive tract and cuticle</tissue>
    </source>
</reference>
<evidence type="ECO:0000256" key="5">
    <source>
        <dbReference type="ARBA" id="ARBA00022692"/>
    </source>
</evidence>
<dbReference type="Proteomes" id="UP000326759">
    <property type="component" value="Unassembled WGS sequence"/>
</dbReference>
<feature type="transmembrane region" description="Helical" evidence="9">
    <location>
        <begin position="46"/>
        <end position="64"/>
    </location>
</feature>
<keyword evidence="7 9" id="KW-0472">Membrane</keyword>
<keyword evidence="11" id="KW-1185">Reference proteome</keyword>
<evidence type="ECO:0000256" key="4">
    <source>
        <dbReference type="ARBA" id="ARBA00022679"/>
    </source>
</evidence>
<evidence type="ECO:0000256" key="2">
    <source>
        <dbReference type="ARBA" id="ARBA00008744"/>
    </source>
</evidence>
<evidence type="ECO:0000256" key="3">
    <source>
        <dbReference type="ARBA" id="ARBA00022676"/>
    </source>
</evidence>
<feature type="transmembrane region" description="Helical" evidence="9">
    <location>
        <begin position="137"/>
        <end position="158"/>
    </location>
</feature>
<evidence type="ECO:0000256" key="1">
    <source>
        <dbReference type="ARBA" id="ARBA00004141"/>
    </source>
</evidence>
<dbReference type="OrthoDB" id="6019623at2759"/>
<feature type="transmembrane region" description="Helical" evidence="9">
    <location>
        <begin position="437"/>
        <end position="456"/>
    </location>
</feature>
<feature type="transmembrane region" description="Helical" evidence="9">
    <location>
        <begin position="233"/>
        <end position="254"/>
    </location>
</feature>
<keyword evidence="3 10" id="KW-0328">Glycosyltransferase</keyword>
<dbReference type="AlphaFoldDB" id="A0A5N5TM50"/>
<gene>
    <name evidence="10" type="ORF">Anas_01212</name>
</gene>
<evidence type="ECO:0000256" key="9">
    <source>
        <dbReference type="SAM" id="Phobius"/>
    </source>
</evidence>
<protein>
    <submittedName>
        <fullName evidence="10">Putative C-mannosyltransferase</fullName>
    </submittedName>
</protein>
<keyword evidence="5 9" id="KW-0812">Transmembrane</keyword>
<feature type="transmembrane region" description="Helical" evidence="9">
    <location>
        <begin position="260"/>
        <end position="280"/>
    </location>
</feature>
<evidence type="ECO:0000313" key="10">
    <source>
        <dbReference type="EMBL" id="KAB7507250.1"/>
    </source>
</evidence>
<dbReference type="GO" id="GO:0005637">
    <property type="term" value="C:nuclear inner membrane"/>
    <property type="evidence" value="ECO:0007669"/>
    <property type="project" value="TreeGrafter"/>
</dbReference>
<evidence type="ECO:0000313" key="11">
    <source>
        <dbReference type="Proteomes" id="UP000326759"/>
    </source>
</evidence>
<name>A0A5N5TM50_9CRUS</name>
<feature type="transmembrane region" description="Helical" evidence="9">
    <location>
        <begin position="287"/>
        <end position="307"/>
    </location>
</feature>
<evidence type="ECO:0000256" key="8">
    <source>
        <dbReference type="SAM" id="MobiDB-lite"/>
    </source>
</evidence>
<evidence type="ECO:0000256" key="7">
    <source>
        <dbReference type="ARBA" id="ARBA00023136"/>
    </source>
</evidence>